<dbReference type="InParanoid" id="A0A0M8K7B4"/>
<evidence type="ECO:0000259" key="8">
    <source>
        <dbReference type="Pfam" id="PF00361"/>
    </source>
</evidence>
<feature type="transmembrane region" description="Helical" evidence="6">
    <location>
        <begin position="377"/>
        <end position="395"/>
    </location>
</feature>
<evidence type="ECO:0000256" key="1">
    <source>
        <dbReference type="ARBA" id="ARBA00004127"/>
    </source>
</evidence>
<keyword evidence="6" id="KW-0830">Ubiquinone</keyword>
<keyword evidence="2 6" id="KW-1003">Cell membrane</keyword>
<feature type="domain" description="NADH:quinone oxidoreductase/Mrp antiporter transmembrane" evidence="8">
    <location>
        <begin position="132"/>
        <end position="428"/>
    </location>
</feature>
<dbReference type="GO" id="GO:0048038">
    <property type="term" value="F:quinone binding"/>
    <property type="evidence" value="ECO:0007669"/>
    <property type="project" value="UniProtKB-KW"/>
</dbReference>
<keyword evidence="6" id="KW-1278">Translocase</keyword>
<keyword evidence="3 6" id="KW-0812">Transmembrane</keyword>
<keyword evidence="4 6" id="KW-1133">Transmembrane helix</keyword>
<feature type="transmembrane region" description="Helical" evidence="6">
    <location>
        <begin position="251"/>
        <end position="276"/>
    </location>
</feature>
<dbReference type="PRINTS" id="PR01434">
    <property type="entry name" value="NADHDHGNASE5"/>
</dbReference>
<dbReference type="GO" id="GO:0050136">
    <property type="term" value="F:NADH dehydrogenase (quinone) (non-electrogenic) activity"/>
    <property type="evidence" value="ECO:0007669"/>
    <property type="project" value="UniProtKB-UniRule"/>
</dbReference>
<dbReference type="PANTHER" id="PTHR22773">
    <property type="entry name" value="NADH DEHYDROGENASE"/>
    <property type="match status" value="1"/>
</dbReference>
<reference evidence="10" key="2">
    <citation type="submission" date="2015-08" db="EMBL/GenBank/DDBJ databases">
        <title>Draft Genome Sequence of a Heterotrophic Facultative Anaerobic Bacterium Ardenticatena maritima Strain 110S.</title>
        <authorList>
            <person name="Kawaichi S."/>
            <person name="Yoshida T."/>
            <person name="Sako Y."/>
            <person name="Nakamura R."/>
        </authorList>
    </citation>
    <scope>NUCLEOTIDE SEQUENCE [LARGE SCALE GENOMIC DNA]</scope>
    <source>
        <strain evidence="10">110S</strain>
    </source>
</reference>
<comment type="function">
    <text evidence="6">NDH-1 shuttles electrons from NADH, via FMN and iron-sulfur (Fe-S) centers, to quinones in the respiratory chain. The immediate electron acceptor for the enzyme in this species is believed to be ubiquinone. Couples the redox reaction to proton translocation (for every two electrons transferred, four hydrogen ions are translocated across the cytoplasmic membrane), and thus conserves the redox energy in a proton gradient.</text>
</comment>
<dbReference type="GO" id="GO:0042773">
    <property type="term" value="P:ATP synthesis coupled electron transport"/>
    <property type="evidence" value="ECO:0007669"/>
    <property type="project" value="InterPro"/>
</dbReference>
<evidence type="ECO:0000256" key="2">
    <source>
        <dbReference type="ARBA" id="ARBA00022475"/>
    </source>
</evidence>
<comment type="caution">
    <text evidence="9">The sequence shown here is derived from an EMBL/GenBank/DDBJ whole genome shotgun (WGS) entry which is preliminary data.</text>
</comment>
<dbReference type="GO" id="GO:0008137">
    <property type="term" value="F:NADH dehydrogenase (ubiquinone) activity"/>
    <property type="evidence" value="ECO:0007669"/>
    <property type="project" value="InterPro"/>
</dbReference>
<feature type="transmembrane region" description="Helical" evidence="6">
    <location>
        <begin position="113"/>
        <end position="130"/>
    </location>
</feature>
<keyword evidence="6" id="KW-0520">NAD</keyword>
<comment type="subcellular location">
    <subcellularLocation>
        <location evidence="6">Cell membrane</location>
        <topology evidence="6">Multi-pass membrane protein</topology>
    </subcellularLocation>
    <subcellularLocation>
        <location evidence="1">Endomembrane system</location>
        <topology evidence="1">Multi-pass membrane protein</topology>
    </subcellularLocation>
    <subcellularLocation>
        <location evidence="7">Membrane</location>
        <topology evidence="7">Multi-pass membrane protein</topology>
    </subcellularLocation>
</comment>
<evidence type="ECO:0000256" key="6">
    <source>
        <dbReference type="HAMAP-Rule" id="MF_00445"/>
    </source>
</evidence>
<keyword evidence="10" id="KW-1185">Reference proteome</keyword>
<evidence type="ECO:0000256" key="3">
    <source>
        <dbReference type="ARBA" id="ARBA00022692"/>
    </source>
</evidence>
<feature type="transmembrane region" description="Helical" evidence="6">
    <location>
        <begin position="457"/>
        <end position="480"/>
    </location>
</feature>
<feature type="transmembrane region" description="Helical" evidence="6">
    <location>
        <begin position="136"/>
        <end position="157"/>
    </location>
</feature>
<feature type="transmembrane region" description="Helical" evidence="6">
    <location>
        <begin position="81"/>
        <end position="101"/>
    </location>
</feature>
<dbReference type="GO" id="GO:0012505">
    <property type="term" value="C:endomembrane system"/>
    <property type="evidence" value="ECO:0007669"/>
    <property type="project" value="UniProtKB-SubCell"/>
</dbReference>
<feature type="transmembrane region" description="Helical" evidence="6">
    <location>
        <begin position="282"/>
        <end position="304"/>
    </location>
</feature>
<dbReference type="GO" id="GO:0005886">
    <property type="term" value="C:plasma membrane"/>
    <property type="evidence" value="ECO:0007669"/>
    <property type="project" value="UniProtKB-SubCell"/>
</dbReference>
<evidence type="ECO:0000256" key="5">
    <source>
        <dbReference type="ARBA" id="ARBA00023136"/>
    </source>
</evidence>
<keyword evidence="6" id="KW-0874">Quinone</keyword>
<dbReference type="RefSeq" id="WP_054492130.1">
    <property type="nucleotide sequence ID" value="NZ_BBZA01000037.1"/>
</dbReference>
<feature type="transmembrane region" description="Helical" evidence="6">
    <location>
        <begin position="12"/>
        <end position="32"/>
    </location>
</feature>
<feature type="transmembrane region" description="Helical" evidence="6">
    <location>
        <begin position="492"/>
        <end position="515"/>
    </location>
</feature>
<comment type="subunit">
    <text evidence="6">NDH-1 is composed of 14 different subunits. Subunits NuoA, H, J, K, L, M, N constitute the membrane sector of the complex.</text>
</comment>
<comment type="catalytic activity">
    <reaction evidence="6">
        <text>a quinone + NADH + 5 H(+)(in) = a quinol + NAD(+) + 4 H(+)(out)</text>
        <dbReference type="Rhea" id="RHEA:57888"/>
        <dbReference type="ChEBI" id="CHEBI:15378"/>
        <dbReference type="ChEBI" id="CHEBI:24646"/>
        <dbReference type="ChEBI" id="CHEBI:57540"/>
        <dbReference type="ChEBI" id="CHEBI:57945"/>
        <dbReference type="ChEBI" id="CHEBI:132124"/>
    </reaction>
</comment>
<evidence type="ECO:0000313" key="9">
    <source>
        <dbReference type="EMBL" id="GAP62212.1"/>
    </source>
</evidence>
<dbReference type="EMBL" id="BBZA01000037">
    <property type="protein sequence ID" value="GAP62212.1"/>
    <property type="molecule type" value="Genomic_DNA"/>
</dbReference>
<accession>A0A0M8K7B4</accession>
<feature type="transmembrane region" description="Helical" evidence="6">
    <location>
        <begin position="415"/>
        <end position="436"/>
    </location>
</feature>
<dbReference type="HAMAP" id="MF_00445">
    <property type="entry name" value="NDH1_NuoN_1"/>
    <property type="match status" value="1"/>
</dbReference>
<sequence>MNDFFALGWEALGPFLLVCATALIVMLSDLWLEDDEREWLAYFSLAGLAGAFIMAVRQFLLVSNVQQPSLAFNDMIIWDRMSSGFHVLLVGVAFVAILLLPRYLADHDNLNRGELYALMLFSVAGMMLLASARDLIVIFLGIELLSFPLYILAGFARPRVDSEEAALKYFLLGAFASGFLLYGIALIYGAVGSTNLGVISTTFTVLGVGETLTNTLFLIGLALMLVGFGFKISLAPFHQWTPDVYQGAPTPITAFMVAATKAGGMVALMRVLYTALVPAADLWVPILAILAAVTMTWGNVAALVQSNIKRMLAYSSIAHAGYMLIGVLAGSDIFVLLYLLAYALMNLGAFAVILGLRKGEDDEVLELDDFRGLSKTYPVAAVLLSLFLLSLAGFPPTAGFFTKFMIFNAGIAGNLQWLVVVAVLNSVVSVFYYARVIIKMFMQEAEENLAVSWSPDWMLSVALALTTTGVLVLGFYPALITDVLLEGSNENLLVRGISLAVSVLLVLILIGIFSLRTATHELEEEGEEVA</sequence>
<dbReference type="AlphaFoldDB" id="A0A0M8K7B4"/>
<keyword evidence="6" id="KW-0813">Transport</keyword>
<dbReference type="NCBIfam" id="TIGR01770">
    <property type="entry name" value="NDH_I_N"/>
    <property type="match status" value="1"/>
</dbReference>
<keyword evidence="9" id="KW-0560">Oxidoreductase</keyword>
<feature type="transmembrane region" description="Helical" evidence="6">
    <location>
        <begin position="211"/>
        <end position="230"/>
    </location>
</feature>
<feature type="transmembrane region" description="Helical" evidence="6">
    <location>
        <begin position="39"/>
        <end position="61"/>
    </location>
</feature>
<evidence type="ECO:0000256" key="7">
    <source>
        <dbReference type="RuleBase" id="RU000320"/>
    </source>
</evidence>
<proteinExistence type="inferred from homology"/>
<dbReference type="InterPro" id="IPR001750">
    <property type="entry name" value="ND/Mrp_TM"/>
</dbReference>
<evidence type="ECO:0000256" key="4">
    <source>
        <dbReference type="ARBA" id="ARBA00022989"/>
    </source>
</evidence>
<dbReference type="OrthoDB" id="9807568at2"/>
<feature type="transmembrane region" description="Helical" evidence="6">
    <location>
        <begin position="335"/>
        <end position="356"/>
    </location>
</feature>
<gene>
    <name evidence="6 9" type="primary">nuoN</name>
    <name evidence="9" type="ORF">ARMA_0635</name>
</gene>
<dbReference type="EC" id="7.1.1.-" evidence="6"/>
<evidence type="ECO:0000313" key="10">
    <source>
        <dbReference type="Proteomes" id="UP000037784"/>
    </source>
</evidence>
<feature type="transmembrane region" description="Helical" evidence="6">
    <location>
        <begin position="311"/>
        <end position="329"/>
    </location>
</feature>
<name>A0A0M8K7B4_9CHLR</name>
<organism evidence="9 10">
    <name type="scientific">Ardenticatena maritima</name>
    <dbReference type="NCBI Taxonomy" id="872965"/>
    <lineage>
        <taxon>Bacteria</taxon>
        <taxon>Bacillati</taxon>
        <taxon>Chloroflexota</taxon>
        <taxon>Ardenticatenia</taxon>
        <taxon>Ardenticatenales</taxon>
        <taxon>Ardenticatenaceae</taxon>
        <taxon>Ardenticatena</taxon>
    </lineage>
</organism>
<dbReference type="Pfam" id="PF00361">
    <property type="entry name" value="Proton_antipo_M"/>
    <property type="match status" value="1"/>
</dbReference>
<feature type="transmembrane region" description="Helical" evidence="6">
    <location>
        <begin position="169"/>
        <end position="191"/>
    </location>
</feature>
<comment type="similarity">
    <text evidence="6">Belongs to the complex I subunit 2 family.</text>
</comment>
<keyword evidence="5 6" id="KW-0472">Membrane</keyword>
<protein>
    <recommendedName>
        <fullName evidence="6">NADH-quinone oxidoreductase subunit N</fullName>
        <ecNumber evidence="6">7.1.1.-</ecNumber>
    </recommendedName>
    <alternativeName>
        <fullName evidence="6">NADH dehydrogenase I subunit N</fullName>
    </alternativeName>
    <alternativeName>
        <fullName evidence="6">NDH-1 subunit N</fullName>
    </alternativeName>
</protein>
<reference evidence="9 10" key="1">
    <citation type="journal article" date="2015" name="Genome Announc.">
        <title>Draft Genome Sequence of a Heterotrophic Facultative Anaerobic Thermophilic Bacterium, Ardenticatena maritima Strain 110ST.</title>
        <authorList>
            <person name="Kawaichi S."/>
            <person name="Yoshida T."/>
            <person name="Sako Y."/>
            <person name="Nakamura R."/>
        </authorList>
    </citation>
    <scope>NUCLEOTIDE SEQUENCE [LARGE SCALE GENOMIC DNA]</scope>
    <source>
        <strain evidence="9 10">110S</strain>
    </source>
</reference>
<dbReference type="Proteomes" id="UP000037784">
    <property type="component" value="Unassembled WGS sequence"/>
</dbReference>
<dbReference type="InterPro" id="IPR010096">
    <property type="entry name" value="NADH-Q_OxRdtase_suN/2"/>
</dbReference>